<proteinExistence type="predicted"/>
<gene>
    <name evidence="3" type="ORF">A7D17_12585</name>
    <name evidence="2" type="ORF">VB146_19385</name>
</gene>
<dbReference type="STRING" id="1843580.A7D17_12585"/>
<evidence type="ECO:0000313" key="4">
    <source>
        <dbReference type="Proteomes" id="UP000077659"/>
    </source>
</evidence>
<comment type="caution">
    <text evidence="3">The sequence shown here is derived from an EMBL/GenBank/DDBJ whole genome shotgun (WGS) entry which is preliminary data.</text>
</comment>
<reference evidence="2 5" key="2">
    <citation type="submission" date="2023-12" db="EMBL/GenBank/DDBJ databases">
        <title>Genome sequencing of Xanthomonas floridensis.</title>
        <authorList>
            <person name="Greer S."/>
            <person name="Harrison J."/>
            <person name="Grant M."/>
            <person name="Vicente J."/>
            <person name="Studholme D."/>
        </authorList>
    </citation>
    <scope>NUCLEOTIDE SEQUENCE [LARGE SCALE GENOMIC DNA]</scope>
    <source>
        <strain evidence="2 5">WHRI 8848</strain>
    </source>
</reference>
<protein>
    <recommendedName>
        <fullName evidence="6">DUF3325 domain-containing protein</fullName>
    </recommendedName>
</protein>
<dbReference type="Proteomes" id="UP001303614">
    <property type="component" value="Unassembled WGS sequence"/>
</dbReference>
<dbReference type="RefSeq" id="WP_064508005.1">
    <property type="nucleotide sequence ID" value="NZ_JAYFSN010000032.1"/>
</dbReference>
<dbReference type="Proteomes" id="UP000077659">
    <property type="component" value="Unassembled WGS sequence"/>
</dbReference>
<keyword evidence="5" id="KW-1185">Reference proteome</keyword>
<evidence type="ECO:0000313" key="2">
    <source>
        <dbReference type="EMBL" id="MEA5125973.1"/>
    </source>
</evidence>
<feature type="transmembrane region" description="Helical" evidence="1">
    <location>
        <begin position="37"/>
        <end position="57"/>
    </location>
</feature>
<keyword evidence="1" id="KW-0812">Transmembrane</keyword>
<keyword evidence="1" id="KW-1133">Transmembrane helix</keyword>
<evidence type="ECO:0000313" key="5">
    <source>
        <dbReference type="Proteomes" id="UP001303614"/>
    </source>
</evidence>
<keyword evidence="1" id="KW-0472">Membrane</keyword>
<evidence type="ECO:0000313" key="3">
    <source>
        <dbReference type="EMBL" id="OAG68748.1"/>
    </source>
</evidence>
<dbReference type="EMBL" id="JAYFSO010000031">
    <property type="protein sequence ID" value="MEA5125973.1"/>
    <property type="molecule type" value="Genomic_DNA"/>
</dbReference>
<dbReference type="AlphaFoldDB" id="A0A1A9MEX9"/>
<reference evidence="3 4" key="1">
    <citation type="submission" date="2016-05" db="EMBL/GenBank/DDBJ databases">
        <title>Pathogenic, phenotypic and molecular characterisation of Xanthomonas nasturtii sp. nov. and Xanthomonas floridensis sp. nov., new species of Xanthomonas associated with watercress production in Florida.</title>
        <authorList>
            <person name="Vicente J.G."/>
            <person name="Rothwell S."/>
            <person name="Holub E.B."/>
            <person name="Studholme D.J."/>
        </authorList>
    </citation>
    <scope>NUCLEOTIDE SEQUENCE [LARGE SCALE GENOMIC DNA]</scope>
    <source>
        <strain evidence="3 4">WHRI 8848</strain>
    </source>
</reference>
<sequence length="97" mass="10630">MLLTCVYLLAAAAAATLFYLSTLHQRLWQRTPRWVRPLRAGGVALFALSLACSSAALGIWAGIFAAMTAVMLAAIVLPCVDLWHQARVQRRQVRHVG</sequence>
<feature type="transmembrane region" description="Helical" evidence="1">
    <location>
        <begin position="6"/>
        <end position="25"/>
    </location>
</feature>
<name>A0A1A9MEX9_9XANT</name>
<evidence type="ECO:0008006" key="6">
    <source>
        <dbReference type="Google" id="ProtNLM"/>
    </source>
</evidence>
<accession>A0A1A9MEX9</accession>
<dbReference type="EMBL" id="LXNG01000006">
    <property type="protein sequence ID" value="OAG68748.1"/>
    <property type="molecule type" value="Genomic_DNA"/>
</dbReference>
<evidence type="ECO:0000256" key="1">
    <source>
        <dbReference type="SAM" id="Phobius"/>
    </source>
</evidence>
<organism evidence="3 4">
    <name type="scientific">Xanthomonas floridensis</name>
    <dbReference type="NCBI Taxonomy" id="1843580"/>
    <lineage>
        <taxon>Bacteria</taxon>
        <taxon>Pseudomonadati</taxon>
        <taxon>Pseudomonadota</taxon>
        <taxon>Gammaproteobacteria</taxon>
        <taxon>Lysobacterales</taxon>
        <taxon>Lysobacteraceae</taxon>
        <taxon>Xanthomonas</taxon>
    </lineage>
</organism>
<feature type="transmembrane region" description="Helical" evidence="1">
    <location>
        <begin position="63"/>
        <end position="84"/>
    </location>
</feature>